<organism evidence="1 2">
    <name type="scientific">Parenemella sanctibonifatiensis</name>
    <dbReference type="NCBI Taxonomy" id="2016505"/>
    <lineage>
        <taxon>Bacteria</taxon>
        <taxon>Bacillati</taxon>
        <taxon>Actinomycetota</taxon>
        <taxon>Actinomycetes</taxon>
        <taxon>Propionibacteriales</taxon>
        <taxon>Propionibacteriaceae</taxon>
        <taxon>Parenemella</taxon>
    </lineage>
</organism>
<proteinExistence type="predicted"/>
<name>A0A255EEW6_9ACTN</name>
<protein>
    <submittedName>
        <fullName evidence="1">Uncharacterized protein</fullName>
    </submittedName>
</protein>
<dbReference type="EMBL" id="NMVJ01000009">
    <property type="protein sequence ID" value="OYN89481.1"/>
    <property type="molecule type" value="Genomic_DNA"/>
</dbReference>
<sequence length="71" mass="7552">MAVPTRIETGLSLRYDCPEDIDAVTDNLLEAQDRAEGMVGDAIHVAIREAAGVLVGVQYVDEVVGGGTFDF</sequence>
<dbReference type="Proteomes" id="UP000216300">
    <property type="component" value="Unassembled WGS sequence"/>
</dbReference>
<accession>A0A255EEW6</accession>
<dbReference type="AlphaFoldDB" id="A0A255EEW6"/>
<dbReference type="RefSeq" id="WP_094455260.1">
    <property type="nucleotide sequence ID" value="NZ_NMVJ01000009.1"/>
</dbReference>
<reference evidence="1 2" key="1">
    <citation type="submission" date="2017-07" db="EMBL/GenBank/DDBJ databases">
        <title>Draft whole genome sequences of clinical Proprionibacteriaceae strains.</title>
        <authorList>
            <person name="Bernier A.-M."/>
            <person name="Bernard K."/>
            <person name="Domingo M.-C."/>
        </authorList>
    </citation>
    <scope>NUCLEOTIDE SEQUENCE [LARGE SCALE GENOMIC DNA]</scope>
    <source>
        <strain evidence="1 2">NML 150081</strain>
    </source>
</reference>
<comment type="caution">
    <text evidence="1">The sequence shown here is derived from an EMBL/GenBank/DDBJ whole genome shotgun (WGS) entry which is preliminary data.</text>
</comment>
<evidence type="ECO:0000313" key="2">
    <source>
        <dbReference type="Proteomes" id="UP000216300"/>
    </source>
</evidence>
<gene>
    <name evidence="1" type="ORF">CGZ91_11380</name>
</gene>
<keyword evidence="2" id="KW-1185">Reference proteome</keyword>
<evidence type="ECO:0000313" key="1">
    <source>
        <dbReference type="EMBL" id="OYN89481.1"/>
    </source>
</evidence>